<evidence type="ECO:0008006" key="4">
    <source>
        <dbReference type="Google" id="ProtNLM"/>
    </source>
</evidence>
<sequence length="75" mass="7927">MASPRSLLRAALALLLGVQCFCGNELVHGAATAVPTVQTTGLPGQWQYVGCLEEPAPNRVFPYQIINTNNNSATA</sequence>
<proteinExistence type="predicted"/>
<reference evidence="2 3" key="1">
    <citation type="journal article" date="2014" name="PLoS Genet.">
        <title>Analysis of the Phlebiopsis gigantea genome, transcriptome and secretome provides insight into its pioneer colonization strategies of wood.</title>
        <authorList>
            <person name="Hori C."/>
            <person name="Ishida T."/>
            <person name="Igarashi K."/>
            <person name="Samejima M."/>
            <person name="Suzuki H."/>
            <person name="Master E."/>
            <person name="Ferreira P."/>
            <person name="Ruiz-Duenas F.J."/>
            <person name="Held B."/>
            <person name="Canessa P."/>
            <person name="Larrondo L.F."/>
            <person name="Schmoll M."/>
            <person name="Druzhinina I.S."/>
            <person name="Kubicek C.P."/>
            <person name="Gaskell J.A."/>
            <person name="Kersten P."/>
            <person name="St John F."/>
            <person name="Glasner J."/>
            <person name="Sabat G."/>
            <person name="Splinter BonDurant S."/>
            <person name="Syed K."/>
            <person name="Yadav J."/>
            <person name="Mgbeahuruike A.C."/>
            <person name="Kovalchuk A."/>
            <person name="Asiegbu F.O."/>
            <person name="Lackner G."/>
            <person name="Hoffmeister D."/>
            <person name="Rencoret J."/>
            <person name="Gutierrez A."/>
            <person name="Sun H."/>
            <person name="Lindquist E."/>
            <person name="Barry K."/>
            <person name="Riley R."/>
            <person name="Grigoriev I.V."/>
            <person name="Henrissat B."/>
            <person name="Kues U."/>
            <person name="Berka R.M."/>
            <person name="Martinez A.T."/>
            <person name="Covert S.F."/>
            <person name="Blanchette R.A."/>
            <person name="Cullen D."/>
        </authorList>
    </citation>
    <scope>NUCLEOTIDE SEQUENCE [LARGE SCALE GENOMIC DNA]</scope>
    <source>
        <strain evidence="2 3">11061_1 CR5-6</strain>
    </source>
</reference>
<dbReference type="EMBL" id="KN840502">
    <property type="protein sequence ID" value="KIP07203.1"/>
    <property type="molecule type" value="Genomic_DNA"/>
</dbReference>
<evidence type="ECO:0000256" key="1">
    <source>
        <dbReference type="SAM" id="SignalP"/>
    </source>
</evidence>
<organism evidence="2 3">
    <name type="scientific">Phlebiopsis gigantea (strain 11061_1 CR5-6)</name>
    <name type="common">White-rot fungus</name>
    <name type="synonym">Peniophora gigantea</name>
    <dbReference type="NCBI Taxonomy" id="745531"/>
    <lineage>
        <taxon>Eukaryota</taxon>
        <taxon>Fungi</taxon>
        <taxon>Dikarya</taxon>
        <taxon>Basidiomycota</taxon>
        <taxon>Agaricomycotina</taxon>
        <taxon>Agaricomycetes</taxon>
        <taxon>Polyporales</taxon>
        <taxon>Phanerochaetaceae</taxon>
        <taxon>Phlebiopsis</taxon>
    </lineage>
</organism>
<dbReference type="Proteomes" id="UP000053257">
    <property type="component" value="Unassembled WGS sequence"/>
</dbReference>
<protein>
    <recommendedName>
        <fullName evidence="4">Lipocalin-like domain-containing protein</fullName>
    </recommendedName>
</protein>
<dbReference type="AlphaFoldDB" id="A0A0C3PLA1"/>
<accession>A0A0C3PLA1</accession>
<feature type="non-terminal residue" evidence="2">
    <location>
        <position position="75"/>
    </location>
</feature>
<evidence type="ECO:0000313" key="3">
    <source>
        <dbReference type="Proteomes" id="UP000053257"/>
    </source>
</evidence>
<evidence type="ECO:0000313" key="2">
    <source>
        <dbReference type="EMBL" id="KIP07203.1"/>
    </source>
</evidence>
<keyword evidence="3" id="KW-1185">Reference proteome</keyword>
<feature type="chain" id="PRO_5002176918" description="Lipocalin-like domain-containing protein" evidence="1">
    <location>
        <begin position="24"/>
        <end position="75"/>
    </location>
</feature>
<dbReference type="HOGENOM" id="CLU_2677830_0_0_1"/>
<gene>
    <name evidence="2" type="ORF">PHLGIDRAFT_118353</name>
</gene>
<keyword evidence="1" id="KW-0732">Signal</keyword>
<feature type="signal peptide" evidence="1">
    <location>
        <begin position="1"/>
        <end position="23"/>
    </location>
</feature>
<dbReference type="OrthoDB" id="5985073at2759"/>
<name>A0A0C3PLA1_PHLG1</name>